<dbReference type="GO" id="GO:0016787">
    <property type="term" value="F:hydrolase activity"/>
    <property type="evidence" value="ECO:0007669"/>
    <property type="project" value="InterPro"/>
</dbReference>
<evidence type="ECO:0000313" key="2">
    <source>
        <dbReference type="EMBL" id="MBC5717922.1"/>
    </source>
</evidence>
<reference evidence="2" key="1">
    <citation type="submission" date="2020-08" db="EMBL/GenBank/DDBJ databases">
        <title>Genome public.</title>
        <authorList>
            <person name="Liu C."/>
            <person name="Sun Q."/>
        </authorList>
    </citation>
    <scope>NUCLEOTIDE SEQUENCE</scope>
    <source>
        <strain evidence="2">BX5</strain>
    </source>
</reference>
<dbReference type="Pfam" id="PF00149">
    <property type="entry name" value="Metallophos"/>
    <property type="match status" value="1"/>
</dbReference>
<dbReference type="RefSeq" id="WP_186879067.1">
    <property type="nucleotide sequence ID" value="NZ_JACOPN010000008.1"/>
</dbReference>
<dbReference type="Proteomes" id="UP000602260">
    <property type="component" value="Unassembled WGS sequence"/>
</dbReference>
<dbReference type="PANTHER" id="PTHR12905">
    <property type="entry name" value="METALLOPHOSPHOESTERASE"/>
    <property type="match status" value="1"/>
</dbReference>
<dbReference type="CDD" id="cd00838">
    <property type="entry name" value="MPP_superfamily"/>
    <property type="match status" value="1"/>
</dbReference>
<dbReference type="InterPro" id="IPR051693">
    <property type="entry name" value="UPF0046_metallophosphoest"/>
</dbReference>
<protein>
    <submittedName>
        <fullName evidence="2">Metallophosphoesterase</fullName>
    </submittedName>
</protein>
<proteinExistence type="predicted"/>
<dbReference type="Gene3D" id="3.60.21.10">
    <property type="match status" value="1"/>
</dbReference>
<evidence type="ECO:0000313" key="3">
    <source>
        <dbReference type="Proteomes" id="UP000602260"/>
    </source>
</evidence>
<dbReference type="AlphaFoldDB" id="A0A8J6J6B5"/>
<dbReference type="InterPro" id="IPR029052">
    <property type="entry name" value="Metallo-depent_PP-like"/>
</dbReference>
<accession>A0A8J6J6B5</accession>
<dbReference type="InterPro" id="IPR004843">
    <property type="entry name" value="Calcineurin-like_PHP"/>
</dbReference>
<dbReference type="SUPFAM" id="SSF56300">
    <property type="entry name" value="Metallo-dependent phosphatases"/>
    <property type="match status" value="1"/>
</dbReference>
<keyword evidence="3" id="KW-1185">Reference proteome</keyword>
<feature type="domain" description="Calcineurin-like phosphoesterase" evidence="1">
    <location>
        <begin position="1"/>
        <end position="230"/>
    </location>
</feature>
<sequence>MAIFMTGDTHGDFSRLRPVAFREQGGLTKDDYLIICGDFGGVWDGSEIEQQWLDWLEDRSFTTLFVSGNHENYDLLRSYPTSVWHGGLVQPIRPSVLHLMRGQLYEICGKKIFTMGGASSHDIRDGILEPDDPNYEGKLRQLNAAGALYRINHRSWWKEELPGEDEYRTAREALDKTGWDVDYIITHCCPSSIQDTFSGGLFQRDALTDFLDEVRERCRFQYWFFGHYHENMVVEKEFVMLYKKIIRLK</sequence>
<comment type="caution">
    <text evidence="2">The sequence shown here is derived from an EMBL/GenBank/DDBJ whole genome shotgun (WGS) entry which is preliminary data.</text>
</comment>
<gene>
    <name evidence="2" type="ORF">H8S55_11455</name>
</gene>
<dbReference type="PANTHER" id="PTHR12905:SF0">
    <property type="entry name" value="CALCINEURIN-LIKE PHOSPHOESTERASE DOMAIN-CONTAINING PROTEIN"/>
    <property type="match status" value="1"/>
</dbReference>
<name>A0A8J6J6B5_9FIRM</name>
<evidence type="ECO:0000259" key="1">
    <source>
        <dbReference type="Pfam" id="PF00149"/>
    </source>
</evidence>
<organism evidence="2 3">
    <name type="scientific">Flintibacter faecis</name>
    <dbReference type="NCBI Taxonomy" id="2763047"/>
    <lineage>
        <taxon>Bacteria</taxon>
        <taxon>Bacillati</taxon>
        <taxon>Bacillota</taxon>
        <taxon>Clostridia</taxon>
        <taxon>Eubacteriales</taxon>
        <taxon>Flintibacter</taxon>
    </lineage>
</organism>
<dbReference type="EMBL" id="JACOPN010000008">
    <property type="protein sequence ID" value="MBC5717922.1"/>
    <property type="molecule type" value="Genomic_DNA"/>
</dbReference>